<keyword evidence="2" id="KW-1185">Reference proteome</keyword>
<dbReference type="EMBL" id="KV425609">
    <property type="protein sequence ID" value="KZT21223.1"/>
    <property type="molecule type" value="Genomic_DNA"/>
</dbReference>
<accession>A0A165PLV4</accession>
<evidence type="ECO:0000313" key="1">
    <source>
        <dbReference type="EMBL" id="KZT21223.1"/>
    </source>
</evidence>
<dbReference type="Proteomes" id="UP000076761">
    <property type="component" value="Unassembled WGS sequence"/>
</dbReference>
<dbReference type="AlphaFoldDB" id="A0A165PLV4"/>
<name>A0A165PLV4_9AGAM</name>
<proteinExistence type="predicted"/>
<evidence type="ECO:0000313" key="2">
    <source>
        <dbReference type="Proteomes" id="UP000076761"/>
    </source>
</evidence>
<gene>
    <name evidence="1" type="ORF">NEOLEDRAFT_1181844</name>
</gene>
<sequence length="116" mass="12332">MNEVVDEVLSDVLMSSTFPPDTGKGTLDEYESRLLLGSDVLEFSNLSGDDMADGISGEDRGELEVNGGGAGLESAVEEMDEEVGVTVEGMGGSGRAILWRLVDACIQRREGMLESE</sequence>
<organism evidence="1 2">
    <name type="scientific">Neolentinus lepideus HHB14362 ss-1</name>
    <dbReference type="NCBI Taxonomy" id="1314782"/>
    <lineage>
        <taxon>Eukaryota</taxon>
        <taxon>Fungi</taxon>
        <taxon>Dikarya</taxon>
        <taxon>Basidiomycota</taxon>
        <taxon>Agaricomycotina</taxon>
        <taxon>Agaricomycetes</taxon>
        <taxon>Gloeophyllales</taxon>
        <taxon>Gloeophyllaceae</taxon>
        <taxon>Neolentinus</taxon>
    </lineage>
</organism>
<protein>
    <submittedName>
        <fullName evidence="1">Uncharacterized protein</fullName>
    </submittedName>
</protein>
<reference evidence="1 2" key="1">
    <citation type="journal article" date="2016" name="Mol. Biol. Evol.">
        <title>Comparative Genomics of Early-Diverging Mushroom-Forming Fungi Provides Insights into the Origins of Lignocellulose Decay Capabilities.</title>
        <authorList>
            <person name="Nagy L.G."/>
            <person name="Riley R."/>
            <person name="Tritt A."/>
            <person name="Adam C."/>
            <person name="Daum C."/>
            <person name="Floudas D."/>
            <person name="Sun H."/>
            <person name="Yadav J.S."/>
            <person name="Pangilinan J."/>
            <person name="Larsson K.H."/>
            <person name="Matsuura K."/>
            <person name="Barry K."/>
            <person name="Labutti K."/>
            <person name="Kuo R."/>
            <person name="Ohm R.A."/>
            <person name="Bhattacharya S.S."/>
            <person name="Shirouzu T."/>
            <person name="Yoshinaga Y."/>
            <person name="Martin F.M."/>
            <person name="Grigoriev I.V."/>
            <person name="Hibbett D.S."/>
        </authorList>
    </citation>
    <scope>NUCLEOTIDE SEQUENCE [LARGE SCALE GENOMIC DNA]</scope>
    <source>
        <strain evidence="1 2">HHB14362 ss-1</strain>
    </source>
</reference>
<dbReference type="InParanoid" id="A0A165PLV4"/>